<feature type="region of interest" description="Disordered" evidence="1">
    <location>
        <begin position="219"/>
        <end position="252"/>
    </location>
</feature>
<dbReference type="Proteomes" id="UP000269721">
    <property type="component" value="Unassembled WGS sequence"/>
</dbReference>
<gene>
    <name evidence="3" type="ORF">BDK51DRAFT_39042</name>
</gene>
<evidence type="ECO:0000313" key="3">
    <source>
        <dbReference type="EMBL" id="RKO93498.1"/>
    </source>
</evidence>
<dbReference type="EMBL" id="KZ994219">
    <property type="protein sequence ID" value="RKO93498.1"/>
    <property type="molecule type" value="Genomic_DNA"/>
</dbReference>
<feature type="region of interest" description="Disordered" evidence="1">
    <location>
        <begin position="269"/>
        <end position="346"/>
    </location>
</feature>
<name>A0A4P9WP48_9FUNG</name>
<feature type="compositionally biased region" description="Low complexity" evidence="1">
    <location>
        <begin position="325"/>
        <end position="342"/>
    </location>
</feature>
<evidence type="ECO:0000313" key="4">
    <source>
        <dbReference type="Proteomes" id="UP000269721"/>
    </source>
</evidence>
<dbReference type="OrthoDB" id="433124at2759"/>
<feature type="signal peptide" evidence="2">
    <location>
        <begin position="1"/>
        <end position="24"/>
    </location>
</feature>
<accession>A0A4P9WP48</accession>
<feature type="compositionally biased region" description="Polar residues" evidence="1">
    <location>
        <begin position="442"/>
        <end position="462"/>
    </location>
</feature>
<feature type="chain" id="PRO_5021024488" description="Transmembrane protein" evidence="2">
    <location>
        <begin position="25"/>
        <end position="542"/>
    </location>
</feature>
<proteinExistence type="predicted"/>
<sequence>MARSLISRPLDLVFVFFFVSHIPATILVDGQERKTGPAFPGGLPVLFPATFFPEAVRDALRTWVALSGDPFMTPVSRGEPALAWFTAIVAAEWAVQLPMFFYLIWGLGGSTCFTSSGRREGRFYERTNVLDSSARHRSGEGQEPLCLNFDRTKRVPLRTPFNVSLPPICVGAECDIPDLKGMFEENAVDTPLLKAFSEIPDGTFCPSIEVSTWRSGKKDFQPRLVSGQSRRRDGRGQEGPLADEHASCPTRLPIEPLRDVLASSQNVTQLNRMDLQKEEAASDRARAQTGAKSDRAVTRRRRSEATGDAGRAFVVSLSTRHSPASTPRSSNRTSSSNPRTTRLPVPGRKFVTCALADSLKDGTESRASPYLPRARADSIDQRPFLSPFRSPGPVPCLVGSGAGIAHPVLSPTRGSSSLSASDLCCGASAAGPPRPILHHSSSKAPTRASRSPSLERSPTSPNMEMDDLSAECGSPSVSETQPSSPEPVQPGGMVATKRNARASTISEEEMAELLRTPEDDSFELRLCWTETGVPLPIANDAD</sequence>
<feature type="compositionally biased region" description="Basic and acidic residues" evidence="1">
    <location>
        <begin position="274"/>
        <end position="297"/>
    </location>
</feature>
<evidence type="ECO:0000256" key="2">
    <source>
        <dbReference type="SAM" id="SignalP"/>
    </source>
</evidence>
<organism evidence="3 4">
    <name type="scientific">Blyttiomyces helicus</name>
    <dbReference type="NCBI Taxonomy" id="388810"/>
    <lineage>
        <taxon>Eukaryota</taxon>
        <taxon>Fungi</taxon>
        <taxon>Fungi incertae sedis</taxon>
        <taxon>Chytridiomycota</taxon>
        <taxon>Chytridiomycota incertae sedis</taxon>
        <taxon>Chytridiomycetes</taxon>
        <taxon>Chytridiomycetes incertae sedis</taxon>
        <taxon>Blyttiomyces</taxon>
    </lineage>
</organism>
<reference evidence="4" key="1">
    <citation type="journal article" date="2018" name="Nat. Microbiol.">
        <title>Leveraging single-cell genomics to expand the fungal tree of life.</title>
        <authorList>
            <person name="Ahrendt S.R."/>
            <person name="Quandt C.A."/>
            <person name="Ciobanu D."/>
            <person name="Clum A."/>
            <person name="Salamov A."/>
            <person name="Andreopoulos B."/>
            <person name="Cheng J.F."/>
            <person name="Woyke T."/>
            <person name="Pelin A."/>
            <person name="Henrissat B."/>
            <person name="Reynolds N.K."/>
            <person name="Benny G.L."/>
            <person name="Smith M.E."/>
            <person name="James T.Y."/>
            <person name="Grigoriev I.V."/>
        </authorList>
    </citation>
    <scope>NUCLEOTIDE SEQUENCE [LARGE SCALE GENOMIC DNA]</scope>
</reference>
<protein>
    <recommendedName>
        <fullName evidence="5">Transmembrane protein</fullName>
    </recommendedName>
</protein>
<dbReference type="AlphaFoldDB" id="A0A4P9WP48"/>
<feature type="compositionally biased region" description="Basic and acidic residues" evidence="1">
    <location>
        <begin position="230"/>
        <end position="246"/>
    </location>
</feature>
<evidence type="ECO:0000256" key="1">
    <source>
        <dbReference type="SAM" id="MobiDB-lite"/>
    </source>
</evidence>
<evidence type="ECO:0008006" key="5">
    <source>
        <dbReference type="Google" id="ProtNLM"/>
    </source>
</evidence>
<keyword evidence="4" id="KW-1185">Reference proteome</keyword>
<feature type="region of interest" description="Disordered" evidence="1">
    <location>
        <begin position="431"/>
        <end position="505"/>
    </location>
</feature>
<keyword evidence="2" id="KW-0732">Signal</keyword>